<sequence length="137" mass="16383">MGNIWLQRLTKVYQKYAELMRGRYGRLDQINKALLIVWAVMMLLDRWIPLYIGYILGIVAFGMVLYRFCSKKIYPRSNENQKFIQWLAQVKDFFKGKKAPYRYFKCPECKQKMRAPKGRGKIKVTCKNCHTQFVKKV</sequence>
<evidence type="ECO:0008006" key="4">
    <source>
        <dbReference type="Google" id="ProtNLM"/>
    </source>
</evidence>
<dbReference type="AlphaFoldDB" id="A0AAE4L2E9"/>
<accession>A0AAE4L2E9</accession>
<reference evidence="2" key="1">
    <citation type="submission" date="2023-03" db="EMBL/GenBank/DDBJ databases">
        <authorList>
            <person name="Shen W."/>
            <person name="Cai J."/>
        </authorList>
    </citation>
    <scope>NUCLEOTIDE SEQUENCE</scope>
    <source>
        <strain evidence="2">P69-2</strain>
    </source>
</reference>
<dbReference type="EMBL" id="JARQAI010000006">
    <property type="protein sequence ID" value="MDT2736728.1"/>
    <property type="molecule type" value="Genomic_DNA"/>
</dbReference>
<comment type="caution">
    <text evidence="2">The sequence shown here is derived from an EMBL/GenBank/DDBJ whole genome shotgun (WGS) entry which is preliminary data.</text>
</comment>
<dbReference type="Proteomes" id="UP001180842">
    <property type="component" value="Unassembled WGS sequence"/>
</dbReference>
<keyword evidence="1" id="KW-0812">Transmembrane</keyword>
<protein>
    <recommendedName>
        <fullName evidence="4">Zn-finger containing protein</fullName>
    </recommendedName>
</protein>
<gene>
    <name evidence="2" type="ORF">P7H00_06195</name>
</gene>
<organism evidence="2 3">
    <name type="scientific">Enterococcus pseudoavium</name>
    <dbReference type="NCBI Taxonomy" id="44007"/>
    <lineage>
        <taxon>Bacteria</taxon>
        <taxon>Bacillati</taxon>
        <taxon>Bacillota</taxon>
        <taxon>Bacilli</taxon>
        <taxon>Lactobacillales</taxon>
        <taxon>Enterococcaceae</taxon>
        <taxon>Enterococcus</taxon>
    </lineage>
</organism>
<name>A0AAE4L2E9_9ENTE</name>
<evidence type="ECO:0000313" key="3">
    <source>
        <dbReference type="Proteomes" id="UP001180842"/>
    </source>
</evidence>
<dbReference type="RefSeq" id="WP_311796882.1">
    <property type="nucleotide sequence ID" value="NZ_JARQAI010000006.1"/>
</dbReference>
<evidence type="ECO:0000313" key="2">
    <source>
        <dbReference type="EMBL" id="MDT2736728.1"/>
    </source>
</evidence>
<proteinExistence type="predicted"/>
<feature type="transmembrane region" description="Helical" evidence="1">
    <location>
        <begin position="50"/>
        <end position="69"/>
    </location>
</feature>
<evidence type="ECO:0000256" key="1">
    <source>
        <dbReference type="SAM" id="Phobius"/>
    </source>
</evidence>
<keyword evidence="1" id="KW-0472">Membrane</keyword>
<keyword evidence="1" id="KW-1133">Transmembrane helix</keyword>